<feature type="non-terminal residue" evidence="5">
    <location>
        <position position="1"/>
    </location>
</feature>
<evidence type="ECO:0000256" key="1">
    <source>
        <dbReference type="ARBA" id="ARBA00004196"/>
    </source>
</evidence>
<comment type="subcellular location">
    <subcellularLocation>
        <location evidence="1">Cell envelope</location>
    </subcellularLocation>
</comment>
<evidence type="ECO:0008006" key="7">
    <source>
        <dbReference type="Google" id="ProtNLM"/>
    </source>
</evidence>
<dbReference type="Pfam" id="PF18998">
    <property type="entry name" value="Flg_new_2"/>
    <property type="match status" value="1"/>
</dbReference>
<dbReference type="Gene3D" id="2.60.40.4270">
    <property type="entry name" value="Listeria-Bacteroides repeat domain"/>
    <property type="match status" value="1"/>
</dbReference>
<evidence type="ECO:0000259" key="3">
    <source>
        <dbReference type="Pfam" id="PF18676"/>
    </source>
</evidence>
<dbReference type="EMBL" id="WJBB01000055">
    <property type="protein sequence ID" value="MBC3798680.1"/>
    <property type="molecule type" value="Genomic_DNA"/>
</dbReference>
<evidence type="ECO:0000313" key="6">
    <source>
        <dbReference type="Proteomes" id="UP000653358"/>
    </source>
</evidence>
<feature type="compositionally biased region" description="Polar residues" evidence="2">
    <location>
        <begin position="157"/>
        <end position="170"/>
    </location>
</feature>
<dbReference type="Proteomes" id="UP000653358">
    <property type="component" value="Unassembled WGS sequence"/>
</dbReference>
<feature type="region of interest" description="Disordered" evidence="2">
    <location>
        <begin position="310"/>
        <end position="334"/>
    </location>
</feature>
<comment type="caution">
    <text evidence="5">The sequence shown here is derived from an EMBL/GenBank/DDBJ whole genome shotgun (WGS) entry which is preliminary data.</text>
</comment>
<feature type="domain" description="MBG" evidence="3">
    <location>
        <begin position="537"/>
        <end position="622"/>
    </location>
</feature>
<dbReference type="RefSeq" id="WP_207724294.1">
    <property type="nucleotide sequence ID" value="NZ_WJBB01000055.1"/>
</dbReference>
<organism evidence="5 6">
    <name type="scientific">Acetobacterium tundrae</name>
    <dbReference type="NCBI Taxonomy" id="132932"/>
    <lineage>
        <taxon>Bacteria</taxon>
        <taxon>Bacillati</taxon>
        <taxon>Bacillota</taxon>
        <taxon>Clostridia</taxon>
        <taxon>Eubacteriales</taxon>
        <taxon>Eubacteriaceae</taxon>
        <taxon>Acetobacterium</taxon>
    </lineage>
</organism>
<proteinExistence type="predicted"/>
<dbReference type="InterPro" id="IPR041286">
    <property type="entry name" value="MBG_2"/>
</dbReference>
<feature type="domain" description="MBG" evidence="3">
    <location>
        <begin position="377"/>
        <end position="450"/>
    </location>
</feature>
<feature type="domain" description="MBG" evidence="3">
    <location>
        <begin position="214"/>
        <end position="286"/>
    </location>
</feature>
<dbReference type="InterPro" id="IPR013378">
    <property type="entry name" value="InlB-like_B-rpt"/>
</dbReference>
<reference evidence="5 6" key="1">
    <citation type="journal article" date="2020" name="mSystems">
        <title>Defining Genomic and Predicted Metabolic Features of the Acetobacterium Genus.</title>
        <authorList>
            <person name="Ross D.E."/>
            <person name="Marshall C.W."/>
            <person name="Gulliver D."/>
            <person name="May H.D."/>
            <person name="Norman R.S."/>
        </authorList>
    </citation>
    <scope>NUCLEOTIDE SEQUENCE [LARGE SCALE GENOMIC DNA]</scope>
    <source>
        <strain evidence="5 6">DSM 9173</strain>
    </source>
</reference>
<sequence length="712" mass="74985">ASANATNVGTYDVTFTGAVTILDAQNNDVTNNYNIKMEKGTLKITPAVVMITVDPQTKVYGESDPALTGKQTGLVKDSDLGTISYSRIAADTTKENVGADISITATYTANTNYTVNVTNSKLVITKAATLNVASVEPATAVYDGKTHSPNAPVGSVTEGTSPRYSIDNGANWTDTAPVYTEAGTYKVLVKVVNPNYADSAAVETTLTITPAEVMITVDPQTKVYGESDPALTGKQTGLVKDSDLGTISYSRIAADTGKETVGADISITATYTANTNYTVNVTNSKLVITKAATLNVASVEPATAVYDGKTHSPNAPVGSVTEGTSPRYSIDNGANWTDTAPVYTEAGTYKVLVKVVNPNYADSAAVETTLTITPAEVTITVDPQTKVYGESDPALTGKQTGLVKDSDLGTISYSRIAADTGKETVGADISITATYTANTNYTVNVTNSKLVITKAESNTVNITGFTGTYDGQAHGLSAVSAGIEGSTIWYGNDESGWSSNPPVFTEAGTYQVSVMVTNPNYYDVFGTGTVTIQKKAVTITADDKTKVYGQSDPILTATIDGLIGTDTLNYNLSRDPGEAVGTYAIRVNFEQMNVYSDSEVSTEAYRDINSNYDVTAVNGILTITPSVVVNYYDINYLAGAEGVTNMPSSQTNIVAGSQQTVSTQIPVRSGYTFEGWNVSGATAVDGQFTMPGNTVNITANWKANQYDLNITY</sequence>
<feature type="domain" description="MBG" evidence="3">
    <location>
        <begin position="50"/>
        <end position="122"/>
    </location>
</feature>
<evidence type="ECO:0000259" key="4">
    <source>
        <dbReference type="Pfam" id="PF18998"/>
    </source>
</evidence>
<keyword evidence="6" id="KW-1185">Reference proteome</keyword>
<evidence type="ECO:0000313" key="5">
    <source>
        <dbReference type="EMBL" id="MBC3798680.1"/>
    </source>
</evidence>
<protein>
    <recommendedName>
        <fullName evidence="7">MBG domain-containing protein</fullName>
    </recommendedName>
</protein>
<feature type="region of interest" description="Disordered" evidence="2">
    <location>
        <begin position="146"/>
        <end position="170"/>
    </location>
</feature>
<evidence type="ECO:0000256" key="2">
    <source>
        <dbReference type="SAM" id="MobiDB-lite"/>
    </source>
</evidence>
<accession>A0ABR6WQE4</accession>
<gene>
    <name evidence="5" type="ORF">GH807_16835</name>
</gene>
<name>A0ABR6WQE4_9FIRM</name>
<dbReference type="InterPro" id="IPR044060">
    <property type="entry name" value="Bacterial_rp_domain"/>
</dbReference>
<dbReference type="NCBIfam" id="TIGR02543">
    <property type="entry name" value="List_Bact_rpt"/>
    <property type="match status" value="1"/>
</dbReference>
<dbReference type="Gene3D" id="3.30.160.710">
    <property type="match status" value="3"/>
</dbReference>
<feature type="non-terminal residue" evidence="5">
    <location>
        <position position="712"/>
    </location>
</feature>
<feature type="compositionally biased region" description="Polar residues" evidence="2">
    <location>
        <begin position="321"/>
        <end position="334"/>
    </location>
</feature>
<feature type="domain" description="Bacterial repeat" evidence="4">
    <location>
        <begin position="632"/>
        <end position="705"/>
    </location>
</feature>
<dbReference type="InterPro" id="IPR042229">
    <property type="entry name" value="Listeria/Bacterioides_rpt_sf"/>
</dbReference>
<dbReference type="Pfam" id="PF18676">
    <property type="entry name" value="MBG_2"/>
    <property type="match status" value="4"/>
</dbReference>